<gene>
    <name evidence="2" type="primary">rsfS</name>
    <name evidence="3" type="ORF">HMPREF9623_00299</name>
</gene>
<accession>A0AA36Y6M5</accession>
<dbReference type="InterPro" id="IPR004394">
    <property type="entry name" value="Iojap/RsfS/C7orf30"/>
</dbReference>
<sequence length="120" mass="13688">MTTNELVAYAVTAMEDKKGTEISVIDISKVSVVADYFMLVSGTNQKQTQAIADEIEEKLAKHEVFPRQKEGYSGGTWILLDYQDVVIHIFNGEDRRFYNLERIWADGITVDPKTFHISEE</sequence>
<dbReference type="InterPro" id="IPR043519">
    <property type="entry name" value="NT_sf"/>
</dbReference>
<keyword evidence="4" id="KW-1185">Reference proteome</keyword>
<keyword evidence="2" id="KW-0678">Repressor</keyword>
<evidence type="ECO:0000313" key="3">
    <source>
        <dbReference type="EMBL" id="EHO18115.1"/>
    </source>
</evidence>
<comment type="subunit">
    <text evidence="2">Interacts with ribosomal protein uL14 (rplN).</text>
</comment>
<keyword evidence="2" id="KW-0963">Cytoplasm</keyword>
<evidence type="ECO:0000313" key="4">
    <source>
        <dbReference type="Proteomes" id="UP000018466"/>
    </source>
</evidence>
<dbReference type="AlphaFoldDB" id="A0AA36Y6M5"/>
<dbReference type="NCBIfam" id="TIGR00090">
    <property type="entry name" value="rsfS_iojap_ybeB"/>
    <property type="match status" value="1"/>
</dbReference>
<comment type="caution">
    <text evidence="3">The sequence shown here is derived from an EMBL/GenBank/DDBJ whole genome shotgun (WGS) entry which is preliminary data.</text>
</comment>
<name>A0AA36Y6M5_9FIRM</name>
<dbReference type="GO" id="GO:0005737">
    <property type="term" value="C:cytoplasm"/>
    <property type="evidence" value="ECO:0007669"/>
    <property type="project" value="UniProtKB-SubCell"/>
</dbReference>
<dbReference type="Proteomes" id="UP000018466">
    <property type="component" value="Unassembled WGS sequence"/>
</dbReference>
<dbReference type="GO" id="GO:0042256">
    <property type="term" value="P:cytosolic ribosome assembly"/>
    <property type="evidence" value="ECO:0007669"/>
    <property type="project" value="UniProtKB-UniRule"/>
</dbReference>
<dbReference type="RefSeq" id="WP_009532134.1">
    <property type="nucleotide sequence ID" value="NZ_CAUOLT010000023.1"/>
</dbReference>
<comment type="similarity">
    <text evidence="1 2">Belongs to the Iojap/RsfS family.</text>
</comment>
<dbReference type="EMBL" id="AGEL01000003">
    <property type="protein sequence ID" value="EHO18115.1"/>
    <property type="molecule type" value="Genomic_DNA"/>
</dbReference>
<dbReference type="PANTHER" id="PTHR21043:SF0">
    <property type="entry name" value="MITOCHONDRIAL ASSEMBLY OF RIBOSOMAL LARGE SUBUNIT PROTEIN 1"/>
    <property type="match status" value="1"/>
</dbReference>
<dbReference type="PANTHER" id="PTHR21043">
    <property type="entry name" value="IOJAP SUPERFAMILY ORTHOLOG"/>
    <property type="match status" value="1"/>
</dbReference>
<organism evidence="3 4">
    <name type="scientific">Stomatobaculum longum</name>
    <dbReference type="NCBI Taxonomy" id="796942"/>
    <lineage>
        <taxon>Bacteria</taxon>
        <taxon>Bacillati</taxon>
        <taxon>Bacillota</taxon>
        <taxon>Clostridia</taxon>
        <taxon>Lachnospirales</taxon>
        <taxon>Lachnospiraceae</taxon>
        <taxon>Stomatobaculum</taxon>
    </lineage>
</organism>
<comment type="subcellular location">
    <subcellularLocation>
        <location evidence="2">Cytoplasm</location>
    </subcellularLocation>
</comment>
<evidence type="ECO:0000256" key="1">
    <source>
        <dbReference type="ARBA" id="ARBA00010574"/>
    </source>
</evidence>
<dbReference type="GeneID" id="86940093"/>
<comment type="function">
    <text evidence="2">Functions as a ribosomal silencing factor. Interacts with ribosomal protein uL14 (rplN), blocking formation of intersubunit bridge B8. Prevents association of the 30S and 50S ribosomal subunits and the formation of functional ribosomes, thus repressing translation.</text>
</comment>
<dbReference type="Pfam" id="PF02410">
    <property type="entry name" value="RsfS"/>
    <property type="match status" value="1"/>
</dbReference>
<dbReference type="GO" id="GO:0090071">
    <property type="term" value="P:negative regulation of ribosome biogenesis"/>
    <property type="evidence" value="ECO:0007669"/>
    <property type="project" value="UniProtKB-UniRule"/>
</dbReference>
<evidence type="ECO:0000256" key="2">
    <source>
        <dbReference type="HAMAP-Rule" id="MF_01477"/>
    </source>
</evidence>
<protein>
    <recommendedName>
        <fullName evidence="2">Ribosomal silencing factor RsfS</fullName>
    </recommendedName>
</protein>
<dbReference type="HAMAP" id="MF_01477">
    <property type="entry name" value="Iojap_RsfS"/>
    <property type="match status" value="1"/>
</dbReference>
<dbReference type="Gene3D" id="3.30.460.10">
    <property type="entry name" value="Beta Polymerase, domain 2"/>
    <property type="match status" value="1"/>
</dbReference>
<keyword evidence="2" id="KW-0810">Translation regulation</keyword>
<reference evidence="3 4" key="1">
    <citation type="submission" date="2011-10" db="EMBL/GenBank/DDBJ databases">
        <title>The Genome Sequence of Lachnospiraceae bacterium ACC2.</title>
        <authorList>
            <consortium name="The Broad Institute Genome Sequencing Platform"/>
            <person name="Earl A."/>
            <person name="Ward D."/>
            <person name="Feldgarden M."/>
            <person name="Gevers D."/>
            <person name="Sizova M."/>
            <person name="Hazen A."/>
            <person name="Epstein S."/>
            <person name="Young S.K."/>
            <person name="Zeng Q."/>
            <person name="Gargeya S."/>
            <person name="Fitzgerald M."/>
            <person name="Haas B."/>
            <person name="Abouelleil A."/>
            <person name="Alvarado L."/>
            <person name="Arachchi H.M."/>
            <person name="Berlin A."/>
            <person name="Brown A."/>
            <person name="Chapman S.B."/>
            <person name="Chen Z."/>
            <person name="Dunbar C."/>
            <person name="Freedman E."/>
            <person name="Gearin G."/>
            <person name="Goldberg J."/>
            <person name="Griggs A."/>
            <person name="Gujja S."/>
            <person name="Heiman D."/>
            <person name="Howarth C."/>
            <person name="Larson L."/>
            <person name="Lui A."/>
            <person name="MacDonald P.J.P."/>
            <person name="Montmayeur A."/>
            <person name="Murphy C."/>
            <person name="Neiman D."/>
            <person name="Pearson M."/>
            <person name="Priest M."/>
            <person name="Roberts A."/>
            <person name="Saif S."/>
            <person name="Shea T."/>
            <person name="Shenoy N."/>
            <person name="Sisk P."/>
            <person name="Stolte C."/>
            <person name="Sykes S."/>
            <person name="Wortman J."/>
            <person name="Nusbaum C."/>
            <person name="Birren B."/>
        </authorList>
    </citation>
    <scope>NUCLEOTIDE SEQUENCE [LARGE SCALE GENOMIC DNA]</scope>
    <source>
        <strain evidence="3 4">ACC2</strain>
    </source>
</reference>
<dbReference type="GO" id="GO:0043023">
    <property type="term" value="F:ribosomal large subunit binding"/>
    <property type="evidence" value="ECO:0007669"/>
    <property type="project" value="TreeGrafter"/>
</dbReference>
<dbReference type="SUPFAM" id="SSF81301">
    <property type="entry name" value="Nucleotidyltransferase"/>
    <property type="match status" value="1"/>
</dbReference>
<proteinExistence type="inferred from homology"/>
<dbReference type="GO" id="GO:0017148">
    <property type="term" value="P:negative regulation of translation"/>
    <property type="evidence" value="ECO:0007669"/>
    <property type="project" value="UniProtKB-UniRule"/>
</dbReference>